<feature type="compositionally biased region" description="Low complexity" evidence="1">
    <location>
        <begin position="11"/>
        <end position="23"/>
    </location>
</feature>
<feature type="region of interest" description="Disordered" evidence="1">
    <location>
        <begin position="1"/>
        <end position="35"/>
    </location>
</feature>
<dbReference type="AlphaFoldDB" id="A0A409X7U1"/>
<proteinExistence type="predicted"/>
<evidence type="ECO:0000313" key="2">
    <source>
        <dbReference type="EMBL" id="PPQ86805.1"/>
    </source>
</evidence>
<reference evidence="2 3" key="1">
    <citation type="journal article" date="2018" name="Evol. Lett.">
        <title>Horizontal gene cluster transfer increased hallucinogenic mushroom diversity.</title>
        <authorList>
            <person name="Reynolds H.T."/>
            <person name="Vijayakumar V."/>
            <person name="Gluck-Thaler E."/>
            <person name="Korotkin H.B."/>
            <person name="Matheny P.B."/>
            <person name="Slot J.C."/>
        </authorList>
    </citation>
    <scope>NUCLEOTIDE SEQUENCE [LARGE SCALE GENOMIC DNA]</scope>
    <source>
        <strain evidence="2 3">2631</strain>
    </source>
</reference>
<evidence type="ECO:0000313" key="3">
    <source>
        <dbReference type="Proteomes" id="UP000283269"/>
    </source>
</evidence>
<dbReference type="EMBL" id="NHYD01002425">
    <property type="protein sequence ID" value="PPQ86805.1"/>
    <property type="molecule type" value="Genomic_DNA"/>
</dbReference>
<evidence type="ECO:0000256" key="1">
    <source>
        <dbReference type="SAM" id="MobiDB-lite"/>
    </source>
</evidence>
<comment type="caution">
    <text evidence="2">The sequence shown here is derived from an EMBL/GenBank/DDBJ whole genome shotgun (WGS) entry which is preliminary data.</text>
</comment>
<dbReference type="Proteomes" id="UP000283269">
    <property type="component" value="Unassembled WGS sequence"/>
</dbReference>
<name>A0A409X7U1_PSICY</name>
<accession>A0A409X7U1</accession>
<keyword evidence="3" id="KW-1185">Reference proteome</keyword>
<protein>
    <submittedName>
        <fullName evidence="2">Uncharacterized protein</fullName>
    </submittedName>
</protein>
<feature type="compositionally biased region" description="Basic residues" evidence="1">
    <location>
        <begin position="1"/>
        <end position="10"/>
    </location>
</feature>
<organism evidence="2 3">
    <name type="scientific">Psilocybe cyanescens</name>
    <dbReference type="NCBI Taxonomy" id="93625"/>
    <lineage>
        <taxon>Eukaryota</taxon>
        <taxon>Fungi</taxon>
        <taxon>Dikarya</taxon>
        <taxon>Basidiomycota</taxon>
        <taxon>Agaricomycotina</taxon>
        <taxon>Agaricomycetes</taxon>
        <taxon>Agaricomycetidae</taxon>
        <taxon>Agaricales</taxon>
        <taxon>Agaricineae</taxon>
        <taxon>Strophariaceae</taxon>
        <taxon>Psilocybe</taxon>
    </lineage>
</organism>
<dbReference type="InParanoid" id="A0A409X7U1"/>
<sequence length="158" mass="16940">MSNKRPKGQKTKAGQSAGGAKASFGKKKQDNNSQPVDMEQRIFVAQDVPMPMQSAEASLLSTFIVQDTVTLGIDVPSSELIFQDVAMQDPEALTSGLYSMPGSSGDIDMSQSFTPGPLYAIWGDEKKHRCMVCVAAGLKGTNCKGKNNRKCCEFVAKA</sequence>
<gene>
    <name evidence="2" type="ORF">CVT25_012053</name>
</gene>